<organism evidence="1 2">
    <name type="scientific">Suillus discolor</name>
    <dbReference type="NCBI Taxonomy" id="1912936"/>
    <lineage>
        <taxon>Eukaryota</taxon>
        <taxon>Fungi</taxon>
        <taxon>Dikarya</taxon>
        <taxon>Basidiomycota</taxon>
        <taxon>Agaricomycotina</taxon>
        <taxon>Agaricomycetes</taxon>
        <taxon>Agaricomycetidae</taxon>
        <taxon>Boletales</taxon>
        <taxon>Suillineae</taxon>
        <taxon>Suillaceae</taxon>
        <taxon>Suillus</taxon>
    </lineage>
</organism>
<evidence type="ECO:0000313" key="1">
    <source>
        <dbReference type="EMBL" id="KAG2115207.1"/>
    </source>
</evidence>
<proteinExistence type="predicted"/>
<dbReference type="OrthoDB" id="3067012at2759"/>
<evidence type="ECO:0008006" key="3">
    <source>
        <dbReference type="Google" id="ProtNLM"/>
    </source>
</evidence>
<protein>
    <recommendedName>
        <fullName evidence="3">F-box domain-containing protein</fullName>
    </recommendedName>
</protein>
<dbReference type="InterPro" id="IPR032675">
    <property type="entry name" value="LRR_dom_sf"/>
</dbReference>
<dbReference type="Proteomes" id="UP000823399">
    <property type="component" value="Unassembled WGS sequence"/>
</dbReference>
<dbReference type="GeneID" id="64698308"/>
<keyword evidence="2" id="KW-1185">Reference proteome</keyword>
<accession>A0A9P7FDL3</accession>
<dbReference type="RefSeq" id="XP_041296924.1">
    <property type="nucleotide sequence ID" value="XM_041436049.1"/>
</dbReference>
<gene>
    <name evidence="1" type="ORF">F5147DRAFT_676597</name>
</gene>
<sequence>MHRWIPDVAQLIFEFIYDPIRTEEDHEGRATVVALARTCRAFKDPALDVLWAQLHSLDALVICSGGKRDVNNKLIWDRPLYDADWRILAQYGKRVRTLTISSQSDTWDISTMQLLSCFPVPGPILPNLTKLNWLSNREDFFPFLRRFCGPNLMALSLSPISWSVHKCAAIASLALSCPLLKEFKCVDAEDSSMQAISEAVVGWNSLQVLQVGPLDEQALTHAGSLQTLQDLRFSISDLKSPVLEFCSPRAAVEISIPSPSSFCAFIENIHFSTQRLHLFCERYDGMFPELFFSRLKACFRNPGELLELGLVKTIPHNRSIILSSIMLHPLVSFKGLNYLNLADLCTSDIDDAFLEELAVSCPNLQDLYLGDKGRWLIAPQATFDGVVSLLKHCHQLFSLGIFFSATFKNDFTDVLRADAINLNIKNFSVGASPIIDPMTVTVVLSSLIPNANRINHCAHGSAELQDMVERWDTVNTWFKSFVSARKHSWEQGWLEGKAVLERNVTV</sequence>
<dbReference type="Gene3D" id="3.80.10.10">
    <property type="entry name" value="Ribonuclease Inhibitor"/>
    <property type="match status" value="1"/>
</dbReference>
<dbReference type="EMBL" id="JABBWM010000008">
    <property type="protein sequence ID" value="KAG2115207.1"/>
    <property type="molecule type" value="Genomic_DNA"/>
</dbReference>
<evidence type="ECO:0000313" key="2">
    <source>
        <dbReference type="Proteomes" id="UP000823399"/>
    </source>
</evidence>
<name>A0A9P7FDL3_9AGAM</name>
<dbReference type="AlphaFoldDB" id="A0A9P7FDL3"/>
<reference evidence="1" key="1">
    <citation type="journal article" date="2020" name="New Phytol.">
        <title>Comparative genomics reveals dynamic genome evolution in host specialist ectomycorrhizal fungi.</title>
        <authorList>
            <person name="Lofgren L.A."/>
            <person name="Nguyen N.H."/>
            <person name="Vilgalys R."/>
            <person name="Ruytinx J."/>
            <person name="Liao H.L."/>
            <person name="Branco S."/>
            <person name="Kuo A."/>
            <person name="LaButti K."/>
            <person name="Lipzen A."/>
            <person name="Andreopoulos W."/>
            <person name="Pangilinan J."/>
            <person name="Riley R."/>
            <person name="Hundley H."/>
            <person name="Na H."/>
            <person name="Barry K."/>
            <person name="Grigoriev I.V."/>
            <person name="Stajich J.E."/>
            <person name="Kennedy P.G."/>
        </authorList>
    </citation>
    <scope>NUCLEOTIDE SEQUENCE</scope>
    <source>
        <strain evidence="1">FC423</strain>
    </source>
</reference>
<comment type="caution">
    <text evidence="1">The sequence shown here is derived from an EMBL/GenBank/DDBJ whole genome shotgun (WGS) entry which is preliminary data.</text>
</comment>
<dbReference type="SUPFAM" id="SSF52047">
    <property type="entry name" value="RNI-like"/>
    <property type="match status" value="1"/>
</dbReference>